<keyword evidence="2" id="KW-1185">Reference proteome</keyword>
<proteinExistence type="predicted"/>
<evidence type="ECO:0000313" key="2">
    <source>
        <dbReference type="Proteomes" id="UP001207468"/>
    </source>
</evidence>
<evidence type="ECO:0000313" key="1">
    <source>
        <dbReference type="EMBL" id="KAI9452933.1"/>
    </source>
</evidence>
<reference evidence="1" key="1">
    <citation type="submission" date="2021-03" db="EMBL/GenBank/DDBJ databases">
        <title>Evolutionary priming and transition to the ectomycorrhizal habit in an iconic lineage of mushroom-forming fungi: is preadaptation a requirement?</title>
        <authorList>
            <consortium name="DOE Joint Genome Institute"/>
            <person name="Looney B.P."/>
            <person name="Miyauchi S."/>
            <person name="Morin E."/>
            <person name="Drula E."/>
            <person name="Courty P.E."/>
            <person name="Chicoki N."/>
            <person name="Fauchery L."/>
            <person name="Kohler A."/>
            <person name="Kuo A."/>
            <person name="LaButti K."/>
            <person name="Pangilinan J."/>
            <person name="Lipzen A."/>
            <person name="Riley R."/>
            <person name="Andreopoulos W."/>
            <person name="He G."/>
            <person name="Johnson J."/>
            <person name="Barry K.W."/>
            <person name="Grigoriev I.V."/>
            <person name="Nagy L."/>
            <person name="Hibbett D."/>
            <person name="Henrissat B."/>
            <person name="Matheny P.B."/>
            <person name="Labbe J."/>
            <person name="Martin A.F."/>
        </authorList>
    </citation>
    <scope>NUCLEOTIDE SEQUENCE</scope>
    <source>
        <strain evidence="1">BPL698</strain>
    </source>
</reference>
<dbReference type="Proteomes" id="UP001207468">
    <property type="component" value="Unassembled WGS sequence"/>
</dbReference>
<sequence>MGWALAKWLRRSIHKGELTIRITLFHHAHARHNRGSDNRGNGSRGDTDSVEDEWTVDQATTLHSQGVSVSAAATRATLVAKFVDKKLLQLDVSQLPHTVSDTVPTNSGMWATFRNCTPHGAAIPCSLVTLGFVTQPFRTRPRPLAYPHVMSTE</sequence>
<comment type="caution">
    <text evidence="1">The sequence shown here is derived from an EMBL/GenBank/DDBJ whole genome shotgun (WGS) entry which is preliminary data.</text>
</comment>
<name>A0ACC0TZJ9_9AGAM</name>
<gene>
    <name evidence="1" type="ORF">F5148DRAFT_495128</name>
</gene>
<protein>
    <submittedName>
        <fullName evidence="1">Uncharacterized protein</fullName>
    </submittedName>
</protein>
<organism evidence="1 2">
    <name type="scientific">Russula earlei</name>
    <dbReference type="NCBI Taxonomy" id="71964"/>
    <lineage>
        <taxon>Eukaryota</taxon>
        <taxon>Fungi</taxon>
        <taxon>Dikarya</taxon>
        <taxon>Basidiomycota</taxon>
        <taxon>Agaricomycotina</taxon>
        <taxon>Agaricomycetes</taxon>
        <taxon>Russulales</taxon>
        <taxon>Russulaceae</taxon>
        <taxon>Russula</taxon>
    </lineage>
</organism>
<accession>A0ACC0TZJ9</accession>
<dbReference type="EMBL" id="JAGFNK010000322">
    <property type="protein sequence ID" value="KAI9452933.1"/>
    <property type="molecule type" value="Genomic_DNA"/>
</dbReference>